<dbReference type="GO" id="GO:0032790">
    <property type="term" value="P:ribosome disassembly"/>
    <property type="evidence" value="ECO:0007669"/>
    <property type="project" value="TreeGrafter"/>
</dbReference>
<dbReference type="Pfam" id="PF05198">
    <property type="entry name" value="IF3_N"/>
    <property type="match status" value="1"/>
</dbReference>
<dbReference type="GO" id="GO:0016020">
    <property type="term" value="C:membrane"/>
    <property type="evidence" value="ECO:0007669"/>
    <property type="project" value="TreeGrafter"/>
</dbReference>
<comment type="similarity">
    <text evidence="1">Belongs to the IF-3 family.</text>
</comment>
<comment type="caution">
    <text evidence="8">The sequence shown here is derived from an EMBL/GenBank/DDBJ whole genome shotgun (WGS) entry which is preliminary data.</text>
</comment>
<dbReference type="GO" id="GO:0005829">
    <property type="term" value="C:cytosol"/>
    <property type="evidence" value="ECO:0007669"/>
    <property type="project" value="TreeGrafter"/>
</dbReference>
<feature type="region of interest" description="Disordered" evidence="5">
    <location>
        <begin position="72"/>
        <end position="94"/>
    </location>
</feature>
<dbReference type="InterPro" id="IPR036787">
    <property type="entry name" value="T_IF-3_N_sf"/>
</dbReference>
<dbReference type="SUPFAM" id="SSF54364">
    <property type="entry name" value="Translation initiation factor IF3, N-terminal domain"/>
    <property type="match status" value="1"/>
</dbReference>
<evidence type="ECO:0000256" key="3">
    <source>
        <dbReference type="ARBA" id="ARBA00022917"/>
    </source>
</evidence>
<evidence type="ECO:0000256" key="1">
    <source>
        <dbReference type="ARBA" id="ARBA00005439"/>
    </source>
</evidence>
<evidence type="ECO:0000313" key="9">
    <source>
        <dbReference type="Proteomes" id="UP000615026"/>
    </source>
</evidence>
<evidence type="ECO:0000259" key="7">
    <source>
        <dbReference type="Pfam" id="PF05198"/>
    </source>
</evidence>
<sequence>MESSPITKKQKPLVNRHIKDPQVLFIDHTGENHGVIDTAEAIKMAKANNLDLVVVSAPREGAPPVAKAMDHGKLQYQQSKRQKQTSRPSVKEVKFRPNIGESDYELRVKRATEWLKKGDSVKFLVRLRGREHQHRDRATDLLQRVITDLESAGKVQSFDRRSLTLFLSPS</sequence>
<reference evidence="8" key="1">
    <citation type="submission" date="2020-10" db="EMBL/GenBank/DDBJ databases">
        <authorList>
            <person name="Castelo-Branco R."/>
            <person name="Eusebio N."/>
            <person name="Adriana R."/>
            <person name="Vieira A."/>
            <person name="Brugerolle De Fraissinette N."/>
            <person name="Rezende De Castro R."/>
            <person name="Schneider M.P."/>
            <person name="Vasconcelos V."/>
            <person name="Leao P.N."/>
        </authorList>
    </citation>
    <scope>NUCLEOTIDE SEQUENCE</scope>
    <source>
        <strain evidence="8">LEGE 11479</strain>
    </source>
</reference>
<dbReference type="GO" id="GO:0043022">
    <property type="term" value="F:ribosome binding"/>
    <property type="evidence" value="ECO:0007669"/>
    <property type="project" value="TreeGrafter"/>
</dbReference>
<feature type="domain" description="Translation initiation factor 3 C-terminal" evidence="6">
    <location>
        <begin position="89"/>
        <end position="169"/>
    </location>
</feature>
<dbReference type="RefSeq" id="WP_193995617.1">
    <property type="nucleotide sequence ID" value="NZ_JADEXP010000315.1"/>
</dbReference>
<keyword evidence="3" id="KW-0648">Protein biosynthesis</keyword>
<accession>A0A929FC82</accession>
<dbReference type="InterPro" id="IPR019814">
    <property type="entry name" value="Translation_initiation_fac_3_N"/>
</dbReference>
<dbReference type="NCBIfam" id="TIGR00168">
    <property type="entry name" value="infC"/>
    <property type="match status" value="1"/>
</dbReference>
<evidence type="ECO:0000256" key="4">
    <source>
        <dbReference type="NCBIfam" id="TIGR00168"/>
    </source>
</evidence>
<dbReference type="AlphaFoldDB" id="A0A929FC82"/>
<dbReference type="EMBL" id="JADEXP010000315">
    <property type="protein sequence ID" value="MBE9069729.1"/>
    <property type="molecule type" value="Genomic_DNA"/>
</dbReference>
<dbReference type="InterPro" id="IPR001288">
    <property type="entry name" value="Translation_initiation_fac_3"/>
</dbReference>
<dbReference type="Pfam" id="PF00707">
    <property type="entry name" value="IF3_C"/>
    <property type="match status" value="1"/>
</dbReference>
<dbReference type="InterPro" id="IPR036788">
    <property type="entry name" value="T_IF-3_C_sf"/>
</dbReference>
<keyword evidence="9" id="KW-1185">Reference proteome</keyword>
<evidence type="ECO:0000256" key="2">
    <source>
        <dbReference type="ARBA" id="ARBA00022540"/>
    </source>
</evidence>
<organism evidence="8 9">
    <name type="scientific">Leptolyngbya cf. ectocarpi LEGE 11479</name>
    <dbReference type="NCBI Taxonomy" id="1828722"/>
    <lineage>
        <taxon>Bacteria</taxon>
        <taxon>Bacillati</taxon>
        <taxon>Cyanobacteriota</taxon>
        <taxon>Cyanophyceae</taxon>
        <taxon>Leptolyngbyales</taxon>
        <taxon>Leptolyngbyaceae</taxon>
        <taxon>Leptolyngbya group</taxon>
        <taxon>Leptolyngbya</taxon>
    </lineage>
</organism>
<evidence type="ECO:0000256" key="5">
    <source>
        <dbReference type="SAM" id="MobiDB-lite"/>
    </source>
</evidence>
<evidence type="ECO:0000313" key="8">
    <source>
        <dbReference type="EMBL" id="MBE9069729.1"/>
    </source>
</evidence>
<protein>
    <recommendedName>
        <fullName evidence="4">Translation initiation factor IF-3</fullName>
    </recommendedName>
</protein>
<dbReference type="PANTHER" id="PTHR10938">
    <property type="entry name" value="TRANSLATION INITIATION FACTOR IF-3"/>
    <property type="match status" value="1"/>
</dbReference>
<dbReference type="PANTHER" id="PTHR10938:SF0">
    <property type="entry name" value="TRANSLATION INITIATION FACTOR IF-3, MITOCHONDRIAL"/>
    <property type="match status" value="1"/>
</dbReference>
<dbReference type="Proteomes" id="UP000615026">
    <property type="component" value="Unassembled WGS sequence"/>
</dbReference>
<dbReference type="Gene3D" id="3.10.20.80">
    <property type="entry name" value="Translation initiation factor 3 (IF-3), N-terminal domain"/>
    <property type="match status" value="1"/>
</dbReference>
<evidence type="ECO:0000259" key="6">
    <source>
        <dbReference type="Pfam" id="PF00707"/>
    </source>
</evidence>
<dbReference type="GO" id="GO:0003743">
    <property type="term" value="F:translation initiation factor activity"/>
    <property type="evidence" value="ECO:0007669"/>
    <property type="project" value="UniProtKB-UniRule"/>
</dbReference>
<dbReference type="InterPro" id="IPR019815">
    <property type="entry name" value="Translation_initiation_fac_3_C"/>
</dbReference>
<proteinExistence type="inferred from homology"/>
<dbReference type="Gene3D" id="3.30.110.10">
    <property type="entry name" value="Translation initiation factor 3 (IF-3), C-terminal domain"/>
    <property type="match status" value="1"/>
</dbReference>
<name>A0A929FC82_LEPEC</name>
<keyword evidence="2 8" id="KW-0396">Initiation factor</keyword>
<feature type="domain" description="Translation initiation factor 3 N-terminal" evidence="7">
    <location>
        <begin position="14"/>
        <end position="84"/>
    </location>
</feature>
<dbReference type="SUPFAM" id="SSF55200">
    <property type="entry name" value="Translation initiation factor IF3, C-terminal domain"/>
    <property type="match status" value="1"/>
</dbReference>
<gene>
    <name evidence="8" type="primary">infC</name>
    <name evidence="8" type="ORF">IQ260_24090</name>
</gene>